<dbReference type="Gene3D" id="2.60.40.1730">
    <property type="entry name" value="tricorn interacting facor f3 domain"/>
    <property type="match status" value="1"/>
</dbReference>
<sequence>MSSTTFRARTGVLTVIFLLLLAAQTQAQTKTFTRQDTLRGSITPERAWWDLTYYHLNVKVNPADSTFQGMNAITYKVLKPSQRMQVDLQPPMQVQKVTQNGKELSFQRDGNAWFVQLAEKQAAGAVNTVEVYYGGKPVVSKNPPWSGGITWKKDANGQPFIANSNQGDGASLWWPCKDHMYDEPDSMQISVTVPQNLMDVSNGKLRGVQQNPDGTKTFHWFVANPINNYGVNLSIGDYVHFSEKYKGEKGLLDLDYYVLKENLEKAKVQFKDAPRMLKAFEHWFGPYPFYEDGFKLIEVPYTGMEHQSAVTYGNGYKNGYRGKDPSGSTGWGMKFDFIIIHESGHEWFANNITYKDIADMWIHESFTNYSENLFVEYYYGKKAGSEYVIGTRAGIGNKQPIIGEYNVNHKGSGDMYPKGGNMLHTLRQVVNNDKKWREILRGLNKEFYHQTVTTQQIENYLSQQVGRDLTPFFNQYLRDIRIPQLEYQFSGNTLKYRWSNAVDGFNLPVKVYLNGKEKWLEPVTTWKEVSGVKPGTEVTLDPNFYVEIARKGSN</sequence>
<evidence type="ECO:0000259" key="2">
    <source>
        <dbReference type="Pfam" id="PF01433"/>
    </source>
</evidence>
<dbReference type="PANTHER" id="PTHR45726">
    <property type="entry name" value="LEUKOTRIENE A-4 HYDROLASE"/>
    <property type="match status" value="1"/>
</dbReference>
<reference evidence="4 5" key="1">
    <citation type="journal article" date="2019" name="Int. J. Syst. Evol. Microbiol.">
        <title>Rufibacter sediminis sp. nov., isolated from freshwater lake sediment.</title>
        <authorList>
            <person name="Qu J.H."/>
            <person name="Zhang L.J."/>
            <person name="Fu Y.H."/>
            <person name="Li H.F."/>
        </authorList>
    </citation>
    <scope>NUCLEOTIDE SEQUENCE [LARGE SCALE GENOMIC DNA]</scope>
    <source>
        <strain evidence="4 5">H-1</strain>
    </source>
</reference>
<evidence type="ECO:0000259" key="3">
    <source>
        <dbReference type="Pfam" id="PF17900"/>
    </source>
</evidence>
<dbReference type="InterPro" id="IPR027268">
    <property type="entry name" value="Peptidase_M4/M1_CTD_sf"/>
</dbReference>
<dbReference type="SUPFAM" id="SSF63737">
    <property type="entry name" value="Leukotriene A4 hydrolase N-terminal domain"/>
    <property type="match status" value="1"/>
</dbReference>
<dbReference type="RefSeq" id="WP_186637190.1">
    <property type="nucleotide sequence ID" value="NZ_JACOAF010000023.1"/>
</dbReference>
<feature type="chain" id="PRO_5045674962" evidence="1">
    <location>
        <begin position="28"/>
        <end position="554"/>
    </location>
</feature>
<name>A0ABR6VSF6_9BACT</name>
<evidence type="ECO:0000313" key="4">
    <source>
        <dbReference type="EMBL" id="MBC3540136.1"/>
    </source>
</evidence>
<keyword evidence="1" id="KW-0732">Signal</keyword>
<dbReference type="PANTHER" id="PTHR45726:SF3">
    <property type="entry name" value="LEUKOTRIENE A-4 HYDROLASE"/>
    <property type="match status" value="1"/>
</dbReference>
<dbReference type="Pfam" id="PF01433">
    <property type="entry name" value="Peptidase_M1"/>
    <property type="match status" value="1"/>
</dbReference>
<dbReference type="Gene3D" id="1.10.390.10">
    <property type="entry name" value="Neutral Protease Domain 2"/>
    <property type="match status" value="1"/>
</dbReference>
<dbReference type="EMBL" id="JACOAF010000023">
    <property type="protein sequence ID" value="MBC3540136.1"/>
    <property type="molecule type" value="Genomic_DNA"/>
</dbReference>
<accession>A0ABR6VSF6</accession>
<feature type="domain" description="Aminopeptidase N-like N-terminal" evidence="3">
    <location>
        <begin position="53"/>
        <end position="225"/>
    </location>
</feature>
<protein>
    <submittedName>
        <fullName evidence="4">M1 family metallopeptidase</fullName>
    </submittedName>
</protein>
<dbReference type="SUPFAM" id="SSF55486">
    <property type="entry name" value="Metalloproteases ('zincins'), catalytic domain"/>
    <property type="match status" value="1"/>
</dbReference>
<proteinExistence type="predicted"/>
<feature type="signal peptide" evidence="1">
    <location>
        <begin position="1"/>
        <end position="27"/>
    </location>
</feature>
<dbReference type="InterPro" id="IPR014782">
    <property type="entry name" value="Peptidase_M1_dom"/>
</dbReference>
<dbReference type="InterPro" id="IPR034015">
    <property type="entry name" value="M1_LTA4H"/>
</dbReference>
<dbReference type="InterPro" id="IPR042097">
    <property type="entry name" value="Aminopeptidase_N-like_N_sf"/>
</dbReference>
<evidence type="ECO:0000256" key="1">
    <source>
        <dbReference type="SAM" id="SignalP"/>
    </source>
</evidence>
<dbReference type="Proteomes" id="UP000659698">
    <property type="component" value="Unassembled WGS sequence"/>
</dbReference>
<evidence type="ECO:0000313" key="5">
    <source>
        <dbReference type="Proteomes" id="UP000659698"/>
    </source>
</evidence>
<organism evidence="4 5">
    <name type="scientific">Rufibacter sediminis</name>
    <dbReference type="NCBI Taxonomy" id="2762756"/>
    <lineage>
        <taxon>Bacteria</taxon>
        <taxon>Pseudomonadati</taxon>
        <taxon>Bacteroidota</taxon>
        <taxon>Cytophagia</taxon>
        <taxon>Cytophagales</taxon>
        <taxon>Hymenobacteraceae</taxon>
        <taxon>Rufibacter</taxon>
    </lineage>
</organism>
<comment type="caution">
    <text evidence="4">The sequence shown here is derived from an EMBL/GenBank/DDBJ whole genome shotgun (WGS) entry which is preliminary data.</text>
</comment>
<feature type="domain" description="Peptidase M1 membrane alanine aminopeptidase" evidence="2">
    <location>
        <begin position="273"/>
        <end position="476"/>
    </location>
</feature>
<gene>
    <name evidence="4" type="ORF">H7U12_10615</name>
</gene>
<dbReference type="InterPro" id="IPR045357">
    <property type="entry name" value="Aminopeptidase_N-like_N"/>
</dbReference>
<keyword evidence="5" id="KW-1185">Reference proteome</keyword>
<dbReference type="CDD" id="cd09603">
    <property type="entry name" value="M1_APN_like"/>
    <property type="match status" value="1"/>
</dbReference>
<dbReference type="Pfam" id="PF17900">
    <property type="entry name" value="Peptidase_M1_N"/>
    <property type="match status" value="1"/>
</dbReference>